<gene>
    <name evidence="6" type="ORF">GGR47_001539</name>
</gene>
<feature type="compositionally biased region" description="Basic and acidic residues" evidence="4">
    <location>
        <begin position="1"/>
        <end position="20"/>
    </location>
</feature>
<feature type="compositionally biased region" description="Low complexity" evidence="4">
    <location>
        <begin position="329"/>
        <end position="341"/>
    </location>
</feature>
<evidence type="ECO:0000256" key="1">
    <source>
        <dbReference type="ARBA" id="ARBA00022612"/>
    </source>
</evidence>
<dbReference type="Proteomes" id="UP000528945">
    <property type="component" value="Unassembled WGS sequence"/>
</dbReference>
<accession>A0AAW3TRQ7</accession>
<proteinExistence type="predicted"/>
<dbReference type="RefSeq" id="WP_183949488.1">
    <property type="nucleotide sequence ID" value="NZ_JACIDB010000002.1"/>
</dbReference>
<evidence type="ECO:0000256" key="3">
    <source>
        <dbReference type="ARBA" id="ARBA00022801"/>
    </source>
</evidence>
<dbReference type="GO" id="GO:0008233">
    <property type="term" value="F:peptidase activity"/>
    <property type="evidence" value="ECO:0007669"/>
    <property type="project" value="UniProtKB-KW"/>
</dbReference>
<evidence type="ECO:0000313" key="7">
    <source>
        <dbReference type="Proteomes" id="UP000528945"/>
    </source>
</evidence>
<feature type="compositionally biased region" description="Basic and acidic residues" evidence="4">
    <location>
        <begin position="27"/>
        <end position="43"/>
    </location>
</feature>
<dbReference type="NCBIfam" id="NF045541">
    <property type="entry name" value="scaf_prot_MCP2"/>
    <property type="match status" value="1"/>
</dbReference>
<evidence type="ECO:0000256" key="2">
    <source>
        <dbReference type="ARBA" id="ARBA00022670"/>
    </source>
</evidence>
<organism evidence="6 7">
    <name type="scientific">Sphingomonas aquatilis</name>
    <dbReference type="NCBI Taxonomy" id="93063"/>
    <lineage>
        <taxon>Bacteria</taxon>
        <taxon>Pseudomonadati</taxon>
        <taxon>Pseudomonadota</taxon>
        <taxon>Alphaproteobacteria</taxon>
        <taxon>Sphingomonadales</taxon>
        <taxon>Sphingomonadaceae</taxon>
        <taxon>Sphingomonas</taxon>
    </lineage>
</organism>
<feature type="region of interest" description="Disordered" evidence="4">
    <location>
        <begin position="251"/>
        <end position="274"/>
    </location>
</feature>
<dbReference type="EMBL" id="JACIDB010000002">
    <property type="protein sequence ID" value="MBB3875304.1"/>
    <property type="molecule type" value="Genomic_DNA"/>
</dbReference>
<dbReference type="GO" id="GO:0006508">
    <property type="term" value="P:proteolysis"/>
    <property type="evidence" value="ECO:0007669"/>
    <property type="project" value="UniProtKB-KW"/>
</dbReference>
<reference evidence="6 7" key="1">
    <citation type="submission" date="2020-08" db="EMBL/GenBank/DDBJ databases">
        <title>Genomic Encyclopedia of Type Strains, Phase IV (KMG-IV): sequencing the most valuable type-strain genomes for metagenomic binning, comparative biology and taxonomic classification.</title>
        <authorList>
            <person name="Goeker M."/>
        </authorList>
    </citation>
    <scope>NUCLEOTIDE SEQUENCE [LARGE SCALE GENOMIC DNA]</scope>
    <source>
        <strain evidence="6 7">DSM 15581</strain>
    </source>
</reference>
<sequence length="696" mass="73862">MSDDRSAEPKRVAPTRDLKPGDSVAAGDKRAPRPEGPARHMTREAPPAGSNGERGAPPPSRGARAAAFTGSSYDAAARTIEAVFSAGSPVVRWFGTEQLAVSPDAIDLARVGANLCPFLNAHNAYDVEGVLGRVIEARIDGAQLVGTIQFADTDAGRNAEGMVSRGEVTGISIGYNVRTWTLTEQTDDADTWTATRWELLEVSLVPVPADPAAGVRSAPGTTIPGNTQEDNDMRRNLPGAAAAALATTSPAAVAAADQTRAEPASTATPAPTPTVTRFSTIEALNFIDQMRTFGVETRARELVDQNVRGEIGTDAVRDAAMQAAAEAQRAATGGTRATPGFGANGRQEEGSRNAIADALVARTLREQPNDAAREFMGMRLLEIAATRAGLSPRERDPITILRAAHTSSDFPMLMETAGNRVLLARYNAAEPTYRDIAARRDLTDFKPTNLLRVGDFPTLLPYAEDGEIKAGTIGEGKEQVILGSYGRILRLSRQAIVNDDLGAFDQVFGSIGRMIARFENNTFYAMKAQNGGLGPKLSDGKPVFDVAHGNLGTGAAAVDMTIESLGAGRASIRSQKDADGQLLNIAPTRVLVGPQMETKAEQLISPLQPQQAGNVNPFAGRLTPTVDGTIQGKAWELYADPNDVPTFVYGYLADAPGPRVLSEESFNVDGMAWRVTEDFYAGAVDYRGAYRNNGAQ</sequence>
<feature type="region of interest" description="Disordered" evidence="4">
    <location>
        <begin position="329"/>
        <end position="350"/>
    </location>
</feature>
<dbReference type="InterPro" id="IPR054613">
    <property type="entry name" value="Peptidase_S78_dom"/>
</dbReference>
<feature type="region of interest" description="Disordered" evidence="4">
    <location>
        <begin position="211"/>
        <end position="231"/>
    </location>
</feature>
<feature type="region of interest" description="Disordered" evidence="4">
    <location>
        <begin position="1"/>
        <end position="67"/>
    </location>
</feature>
<evidence type="ECO:0000256" key="4">
    <source>
        <dbReference type="SAM" id="MobiDB-lite"/>
    </source>
</evidence>
<dbReference type="Pfam" id="PF25209">
    <property type="entry name" value="Phage_capsid_4"/>
    <property type="match status" value="1"/>
</dbReference>
<dbReference type="Pfam" id="PF04586">
    <property type="entry name" value="Peptidase_S78"/>
    <property type="match status" value="1"/>
</dbReference>
<dbReference type="AlphaFoldDB" id="A0AAW3TRQ7"/>
<comment type="caution">
    <text evidence="6">The sequence shown here is derived from an EMBL/GenBank/DDBJ whole genome shotgun (WGS) entry which is preliminary data.</text>
</comment>
<name>A0AAW3TRQ7_9SPHN</name>
<feature type="domain" description="Prohead serine protease" evidence="5">
    <location>
        <begin position="101"/>
        <end position="216"/>
    </location>
</feature>
<keyword evidence="3" id="KW-0378">Hydrolase</keyword>
<evidence type="ECO:0000313" key="6">
    <source>
        <dbReference type="EMBL" id="MBB3875304.1"/>
    </source>
</evidence>
<keyword evidence="7" id="KW-1185">Reference proteome</keyword>
<evidence type="ECO:0000259" key="5">
    <source>
        <dbReference type="Pfam" id="PF04586"/>
    </source>
</evidence>
<keyword evidence="2 6" id="KW-0645">Protease</keyword>
<keyword evidence="1" id="KW-1188">Viral release from host cell</keyword>
<feature type="compositionally biased region" description="Polar residues" evidence="4">
    <location>
        <begin position="219"/>
        <end position="228"/>
    </location>
</feature>
<protein>
    <submittedName>
        <fullName evidence="6">HK97 family phage prohead protease</fullName>
    </submittedName>
</protein>